<keyword evidence="2 7" id="KW-0349">Heme</keyword>
<dbReference type="EMBL" id="WBUI01000002">
    <property type="protein sequence ID" value="KAB2934782.1"/>
    <property type="molecule type" value="Genomic_DNA"/>
</dbReference>
<accession>A0A833M3D2</accession>
<feature type="binding site" description="axial binding residue" evidence="7">
    <location>
        <position position="392"/>
    </location>
    <ligand>
        <name>heme</name>
        <dbReference type="ChEBI" id="CHEBI:30413"/>
    </ligand>
    <ligandPart>
        <name>Fe</name>
        <dbReference type="ChEBI" id="CHEBI:18248"/>
    </ligandPart>
</feature>
<evidence type="ECO:0000256" key="7">
    <source>
        <dbReference type="PIRSR" id="PIRSR602401-1"/>
    </source>
</evidence>
<dbReference type="Gene3D" id="1.10.630.10">
    <property type="entry name" value="Cytochrome P450"/>
    <property type="match status" value="1"/>
</dbReference>
<dbReference type="InterPro" id="IPR001128">
    <property type="entry name" value="Cyt_P450"/>
</dbReference>
<keyword evidence="6 8" id="KW-0503">Monooxygenase</keyword>
<keyword evidence="4 8" id="KW-0560">Oxidoreductase</keyword>
<dbReference type="GO" id="GO:0020037">
    <property type="term" value="F:heme binding"/>
    <property type="evidence" value="ECO:0007669"/>
    <property type="project" value="InterPro"/>
</dbReference>
<dbReference type="AlphaFoldDB" id="A0A833M3D2"/>
<dbReference type="PRINTS" id="PR00385">
    <property type="entry name" value="P450"/>
</dbReference>
<evidence type="ECO:0000256" key="1">
    <source>
        <dbReference type="ARBA" id="ARBA00010617"/>
    </source>
</evidence>
<dbReference type="PRINTS" id="PR00463">
    <property type="entry name" value="EP450I"/>
</dbReference>
<protein>
    <submittedName>
        <fullName evidence="9">Cytochrome P450</fullName>
    </submittedName>
</protein>
<dbReference type="PANTHER" id="PTHR24291">
    <property type="entry name" value="CYTOCHROME P450 FAMILY 4"/>
    <property type="match status" value="1"/>
</dbReference>
<evidence type="ECO:0000256" key="4">
    <source>
        <dbReference type="ARBA" id="ARBA00023002"/>
    </source>
</evidence>
<dbReference type="SUPFAM" id="SSF48264">
    <property type="entry name" value="Cytochrome P450"/>
    <property type="match status" value="1"/>
</dbReference>
<dbReference type="InterPro" id="IPR002401">
    <property type="entry name" value="Cyt_P450_E_grp-I"/>
</dbReference>
<proteinExistence type="inferred from homology"/>
<evidence type="ECO:0000313" key="10">
    <source>
        <dbReference type="Proteomes" id="UP000460298"/>
    </source>
</evidence>
<evidence type="ECO:0000256" key="3">
    <source>
        <dbReference type="ARBA" id="ARBA00022723"/>
    </source>
</evidence>
<evidence type="ECO:0000256" key="5">
    <source>
        <dbReference type="ARBA" id="ARBA00023004"/>
    </source>
</evidence>
<comment type="caution">
    <text evidence="9">The sequence shown here is derived from an EMBL/GenBank/DDBJ whole genome shotgun (WGS) entry which is preliminary data.</text>
</comment>
<dbReference type="Proteomes" id="UP000460298">
    <property type="component" value="Unassembled WGS sequence"/>
</dbReference>
<organism evidence="9 10">
    <name type="scientific">Leptonema illini</name>
    <dbReference type="NCBI Taxonomy" id="183"/>
    <lineage>
        <taxon>Bacteria</taxon>
        <taxon>Pseudomonadati</taxon>
        <taxon>Spirochaetota</taxon>
        <taxon>Spirochaetia</taxon>
        <taxon>Leptospirales</taxon>
        <taxon>Leptospiraceae</taxon>
        <taxon>Leptonema</taxon>
    </lineage>
</organism>
<dbReference type="GO" id="GO:0005506">
    <property type="term" value="F:iron ion binding"/>
    <property type="evidence" value="ECO:0007669"/>
    <property type="project" value="InterPro"/>
</dbReference>
<dbReference type="GO" id="GO:0016705">
    <property type="term" value="F:oxidoreductase activity, acting on paired donors, with incorporation or reduction of molecular oxygen"/>
    <property type="evidence" value="ECO:0007669"/>
    <property type="project" value="InterPro"/>
</dbReference>
<dbReference type="InterPro" id="IPR036396">
    <property type="entry name" value="Cyt_P450_sf"/>
</dbReference>
<keyword evidence="3 7" id="KW-0479">Metal-binding</keyword>
<sequence>MPSLERPPGPSRLQALRLVPMIRRNPIHFFQHMLQAYGPISHFHILREHVYLVQEPEWIEQILVARAKFYHKSPLYRELQRVIGNGLLTAEDEQWKKERRLLQPAFHAKRLQLYGDIMREEAEAVCRRWFDRLASDEFFETDLLAEMMELTFAIVGRCLFQADLSRYTERVKHSLDTALVEITERITQLIPPPIWLPLPGHRRLLRSLATLDAIVQDLIKERMQNPTDDMLSLMLQSVDEQGSAMSAKQIRDETLTLILAGHETTANALTWTFYLLDKNRDSLLQAAQEASKVQAGADFREANFLRAVFDESLRLFPPAWEIERRATVTHTIQTSSGEVLIPENTNIAMCIYMMHRDERFWPEPHRFLPERFLEDRRHGFAYLPFGGGPRICIGNQFAINEAMIILSALLARFDVQTLVDPDPAPLVTLRPRKGMPVRIRKRKSI</sequence>
<dbReference type="InterPro" id="IPR050196">
    <property type="entry name" value="Cytochrome_P450_Monoox"/>
</dbReference>
<evidence type="ECO:0000256" key="6">
    <source>
        <dbReference type="ARBA" id="ARBA00023033"/>
    </source>
</evidence>
<evidence type="ECO:0000256" key="2">
    <source>
        <dbReference type="ARBA" id="ARBA00022617"/>
    </source>
</evidence>
<comment type="similarity">
    <text evidence="1 8">Belongs to the cytochrome P450 family.</text>
</comment>
<gene>
    <name evidence="9" type="ORF">F9K24_03120</name>
</gene>
<evidence type="ECO:0000313" key="9">
    <source>
        <dbReference type="EMBL" id="KAB2934782.1"/>
    </source>
</evidence>
<evidence type="ECO:0000256" key="8">
    <source>
        <dbReference type="RuleBase" id="RU000461"/>
    </source>
</evidence>
<dbReference type="Pfam" id="PF00067">
    <property type="entry name" value="p450"/>
    <property type="match status" value="1"/>
</dbReference>
<comment type="cofactor">
    <cofactor evidence="7">
        <name>heme</name>
        <dbReference type="ChEBI" id="CHEBI:30413"/>
    </cofactor>
</comment>
<dbReference type="PROSITE" id="PS00086">
    <property type="entry name" value="CYTOCHROME_P450"/>
    <property type="match status" value="1"/>
</dbReference>
<reference evidence="9 10" key="1">
    <citation type="submission" date="2019-10" db="EMBL/GenBank/DDBJ databases">
        <title>Extracellular Electron Transfer in a Candidatus Methanoperedens spp. Enrichment Culture.</title>
        <authorList>
            <person name="Berger S."/>
            <person name="Rangel Shaw D."/>
            <person name="Berben T."/>
            <person name="In 'T Zandt M."/>
            <person name="Frank J."/>
            <person name="Reimann J."/>
            <person name="Jetten M.S.M."/>
            <person name="Welte C.U."/>
        </authorList>
    </citation>
    <scope>NUCLEOTIDE SEQUENCE [LARGE SCALE GENOMIC DNA]</scope>
    <source>
        <strain evidence="9">SB12</strain>
    </source>
</reference>
<name>A0A833M3D2_9LEPT</name>
<dbReference type="PANTHER" id="PTHR24291:SF50">
    <property type="entry name" value="BIFUNCTIONAL ALBAFLAVENONE MONOOXYGENASE_TERPENE SYNTHASE"/>
    <property type="match status" value="1"/>
</dbReference>
<keyword evidence="5 7" id="KW-0408">Iron</keyword>
<dbReference type="GO" id="GO:0004497">
    <property type="term" value="F:monooxygenase activity"/>
    <property type="evidence" value="ECO:0007669"/>
    <property type="project" value="UniProtKB-KW"/>
</dbReference>
<dbReference type="InterPro" id="IPR017972">
    <property type="entry name" value="Cyt_P450_CS"/>
</dbReference>